<dbReference type="InterPro" id="IPR049349">
    <property type="entry name" value="DUF2264_N"/>
</dbReference>
<evidence type="ECO:0000259" key="1">
    <source>
        <dbReference type="Pfam" id="PF10022"/>
    </source>
</evidence>
<dbReference type="InterPro" id="IPR016624">
    <property type="entry name" value="UCP014753"/>
</dbReference>
<feature type="domain" description="DUF2264" evidence="1">
    <location>
        <begin position="54"/>
        <end position="264"/>
    </location>
</feature>
<accession>A0AAD0VNH4</accession>
<evidence type="ECO:0000313" key="3">
    <source>
        <dbReference type="Proteomes" id="UP000256621"/>
    </source>
</evidence>
<reference evidence="2 3" key="1">
    <citation type="submission" date="2018-08" db="EMBL/GenBank/DDBJ databases">
        <title>Genome sequencing of Cutibacterium acnes KCOM 1315.</title>
        <authorList>
            <person name="Kook J.-K."/>
            <person name="Park S.-N."/>
            <person name="Lim Y.K."/>
        </authorList>
    </citation>
    <scope>NUCLEOTIDE SEQUENCE [LARGE SCALE GENOMIC DNA]</scope>
    <source>
        <strain evidence="2 3">KCOM 1315</strain>
    </source>
</reference>
<dbReference type="KEGG" id="cacn:RN83_02375"/>
<dbReference type="Pfam" id="PF10022">
    <property type="entry name" value="DUF2264"/>
    <property type="match status" value="1"/>
</dbReference>
<protein>
    <submittedName>
        <fullName evidence="2">DUF2264 domain-containing protein</fullName>
    </submittedName>
</protein>
<dbReference type="Proteomes" id="UP000256621">
    <property type="component" value="Chromosome"/>
</dbReference>
<dbReference type="PANTHER" id="PTHR35339:SF4">
    <property type="entry name" value="LINALOOL DEHYDRATASE_ISOMERASE DOMAIN-CONTAINING PROTEIN"/>
    <property type="match status" value="1"/>
</dbReference>
<dbReference type="SMR" id="A0AAD0VNH4"/>
<dbReference type="AlphaFoldDB" id="A0AAD0VNH4"/>
<dbReference type="PANTHER" id="PTHR35339">
    <property type="entry name" value="LINALOOL DEHYDRATASE_ISOMERASE DOMAIN-CONTAINING PROTEIN"/>
    <property type="match status" value="1"/>
</dbReference>
<proteinExistence type="predicted"/>
<dbReference type="EMBL" id="CP031442">
    <property type="protein sequence ID" value="AXM06727.1"/>
    <property type="molecule type" value="Genomic_DNA"/>
</dbReference>
<organism evidence="2 3">
    <name type="scientific">Cutibacterium acnes</name>
    <name type="common">Propionibacterium acnes</name>
    <dbReference type="NCBI Taxonomy" id="1747"/>
    <lineage>
        <taxon>Bacteria</taxon>
        <taxon>Bacillati</taxon>
        <taxon>Actinomycetota</taxon>
        <taxon>Actinomycetes</taxon>
        <taxon>Propionibacteriales</taxon>
        <taxon>Propionibacteriaceae</taxon>
        <taxon>Cutibacterium</taxon>
    </lineage>
</organism>
<dbReference type="PIRSF" id="PIRSF014753">
    <property type="entry name" value="UCP014753"/>
    <property type="match status" value="1"/>
</dbReference>
<gene>
    <name evidence="2" type="ORF">DXN06_05895</name>
</gene>
<sequence>MTQRSPLTHWGREDWCNLADRLVTTAMSHATPGHGRIVMPGEPGGLGPDIDGLEELASWWAGGVAAGVDQRAEDRWLRPSEHWQAVVEACSLALTLHFTKPWIWDQLSQRTQEQAVEWFQDVRNPEIPDNNWIWFQVIVETFLRGLGADWDEALVREHLERHEDWYRTDGWISDGPRRCYDHYVGWAMETLPALWTLMDPTWDLSRDFATVHGPRLRRYLEDVPFLVGADLDGHGGTAPLIQGRSLIYRWCTCAPLWAGTFMGVSPVSPRTDEAYLLGNRKAFPRSRSGR</sequence>
<name>A0AAD0VNH4_CUTAC</name>
<dbReference type="RefSeq" id="WP_002521170.1">
    <property type="nucleotide sequence ID" value="NZ_CABIZT010000002.1"/>
</dbReference>
<evidence type="ECO:0000313" key="2">
    <source>
        <dbReference type="EMBL" id="AXM06727.1"/>
    </source>
</evidence>